<dbReference type="PANTHER" id="PTHR46838">
    <property type="entry name" value="TUMOR NECROSIS FACTOR RECEPTOR SUPERFAMILY MEMBER 14"/>
    <property type="match status" value="1"/>
</dbReference>
<dbReference type="GO" id="GO:0046642">
    <property type="term" value="P:negative regulation of alpha-beta T cell proliferation"/>
    <property type="evidence" value="ECO:0007669"/>
    <property type="project" value="TreeGrafter"/>
</dbReference>
<feature type="region of interest" description="Disordered" evidence="2">
    <location>
        <begin position="253"/>
        <end position="298"/>
    </location>
</feature>
<dbReference type="Proteomes" id="UP000694421">
    <property type="component" value="Unplaced"/>
</dbReference>
<dbReference type="GO" id="GO:0050830">
    <property type="term" value="P:defense response to Gram-positive bacterium"/>
    <property type="evidence" value="ECO:0007669"/>
    <property type="project" value="TreeGrafter"/>
</dbReference>
<keyword evidence="3" id="KW-0472">Membrane</keyword>
<feature type="transmembrane region" description="Helical" evidence="3">
    <location>
        <begin position="224"/>
        <end position="247"/>
    </location>
</feature>
<dbReference type="PANTHER" id="PTHR46838:SF1">
    <property type="entry name" value="TUMOR NECROSIS FACTOR RECEPTOR SUPERFAMILY MEMBER 14"/>
    <property type="match status" value="1"/>
</dbReference>
<reference evidence="5" key="1">
    <citation type="submission" date="2025-08" db="UniProtKB">
        <authorList>
            <consortium name="Ensembl"/>
        </authorList>
    </citation>
    <scope>IDENTIFICATION</scope>
</reference>
<evidence type="ECO:0000259" key="4">
    <source>
        <dbReference type="PROSITE" id="PS50050"/>
    </source>
</evidence>
<reference evidence="5" key="2">
    <citation type="submission" date="2025-09" db="UniProtKB">
        <authorList>
            <consortium name="Ensembl"/>
        </authorList>
    </citation>
    <scope>IDENTIFICATION</scope>
</reference>
<evidence type="ECO:0000256" key="2">
    <source>
        <dbReference type="SAM" id="MobiDB-lite"/>
    </source>
</evidence>
<sequence length="298" mass="32935">MGEHGRPRPFTGPGAGRSWNRPGISFLGIMHLIFRIFFTTQLLCFHEALSCHETEYEIHGECCPKCDPGYRVSKHCTSDSSTSCKHCTKGTFTEEANGLSQCIRCQICDPEVHLRIEKECIPTRNTVCSCRPGYHCTLNVDGDCEQCAKHTVAPPGFQVIRSGTSLNDTHFIPCPPRTFSATEMSFSCEPWTNCSKVGMKEVQPGTAISDAICVCLCHDQVRTAILTSVFTVLLLCLLAVCVGIILWRRRKNSRKGAPREQQAEANGIYDPVPENDNPMTAPMQETAPHHGEPAYSVA</sequence>
<dbReference type="GO" id="GO:0004888">
    <property type="term" value="F:transmembrane signaling receptor activity"/>
    <property type="evidence" value="ECO:0007669"/>
    <property type="project" value="InterPro"/>
</dbReference>
<organism evidence="5 6">
    <name type="scientific">Salvator merianae</name>
    <name type="common">Argentine black and white tegu</name>
    <name type="synonym">Tupinambis merianae</name>
    <dbReference type="NCBI Taxonomy" id="96440"/>
    <lineage>
        <taxon>Eukaryota</taxon>
        <taxon>Metazoa</taxon>
        <taxon>Chordata</taxon>
        <taxon>Craniata</taxon>
        <taxon>Vertebrata</taxon>
        <taxon>Euteleostomi</taxon>
        <taxon>Lepidosauria</taxon>
        <taxon>Squamata</taxon>
        <taxon>Bifurcata</taxon>
        <taxon>Unidentata</taxon>
        <taxon>Episquamata</taxon>
        <taxon>Laterata</taxon>
        <taxon>Teiioidea</taxon>
        <taxon>Teiidae</taxon>
        <taxon>Salvator</taxon>
    </lineage>
</organism>
<keyword evidence="3" id="KW-1133">Transmembrane helix</keyword>
<keyword evidence="1" id="KW-1015">Disulfide bond</keyword>
<dbReference type="Pfam" id="PF00020">
    <property type="entry name" value="TNFR_c6"/>
    <property type="match status" value="2"/>
</dbReference>
<dbReference type="InterPro" id="IPR001368">
    <property type="entry name" value="TNFR/NGFR_Cys_rich_reg"/>
</dbReference>
<dbReference type="GO" id="GO:0007165">
    <property type="term" value="P:signal transduction"/>
    <property type="evidence" value="ECO:0007669"/>
    <property type="project" value="InterPro"/>
</dbReference>
<dbReference type="GO" id="GO:0006915">
    <property type="term" value="P:apoptotic process"/>
    <property type="evidence" value="ECO:0007669"/>
    <property type="project" value="InterPro"/>
</dbReference>
<dbReference type="FunFam" id="2.10.50.10:FF:000007">
    <property type="entry name" value="TNF receptor superfamily member 14"/>
    <property type="match status" value="1"/>
</dbReference>
<evidence type="ECO:0000256" key="1">
    <source>
        <dbReference type="PROSITE-ProRule" id="PRU00206"/>
    </source>
</evidence>
<name>A0A8D0BPE2_SALMN</name>
<dbReference type="Gene3D" id="2.10.50.10">
    <property type="entry name" value="Tumor Necrosis Factor Receptor, subunit A, domain 2"/>
    <property type="match status" value="3"/>
</dbReference>
<dbReference type="Ensembl" id="ENSSMRT00000013283.1">
    <property type="protein sequence ID" value="ENSSMRP00000011401.1"/>
    <property type="gene ID" value="ENSSMRG00000008964.1"/>
</dbReference>
<dbReference type="InterPro" id="IPR008063">
    <property type="entry name" value="Fas_rcpt"/>
</dbReference>
<feature type="repeat" description="TNFR-Cys" evidence="1">
    <location>
        <begin position="50"/>
        <end position="84"/>
    </location>
</feature>
<evidence type="ECO:0000313" key="5">
    <source>
        <dbReference type="Ensembl" id="ENSSMRP00000011401.1"/>
    </source>
</evidence>
<dbReference type="OMA" id="LPWTRCS"/>
<protein>
    <recommendedName>
        <fullName evidence="4">TNFR-Cys domain-containing protein</fullName>
    </recommendedName>
</protein>
<feature type="domain" description="TNFR-Cys" evidence="4">
    <location>
        <begin position="50"/>
        <end position="84"/>
    </location>
</feature>
<feature type="disulfide bond" evidence="1">
    <location>
        <begin position="63"/>
        <end position="76"/>
    </location>
</feature>
<dbReference type="GO" id="GO:0002720">
    <property type="term" value="P:positive regulation of cytokine production involved in immune response"/>
    <property type="evidence" value="ECO:0007669"/>
    <property type="project" value="TreeGrafter"/>
</dbReference>
<dbReference type="SMART" id="SM00208">
    <property type="entry name" value="TNFR"/>
    <property type="match status" value="4"/>
</dbReference>
<keyword evidence="6" id="KW-1185">Reference proteome</keyword>
<accession>A0A8D0BPE2</accession>
<dbReference type="GO" id="GO:0050829">
    <property type="term" value="P:defense response to Gram-negative bacterium"/>
    <property type="evidence" value="ECO:0007669"/>
    <property type="project" value="TreeGrafter"/>
</dbReference>
<dbReference type="SUPFAM" id="SSF57586">
    <property type="entry name" value="TNF receptor-like"/>
    <property type="match status" value="2"/>
</dbReference>
<comment type="caution">
    <text evidence="1">Lacks conserved residue(s) required for the propagation of feature annotation.</text>
</comment>
<dbReference type="AlphaFoldDB" id="A0A8D0BPE2"/>
<proteinExistence type="predicted"/>
<feature type="domain" description="TNFR-Cys" evidence="4">
    <location>
        <begin position="86"/>
        <end position="128"/>
    </location>
</feature>
<feature type="disulfide bond" evidence="1">
    <location>
        <begin position="66"/>
        <end position="84"/>
    </location>
</feature>
<dbReference type="GO" id="GO:0006955">
    <property type="term" value="P:immune response"/>
    <property type="evidence" value="ECO:0007669"/>
    <property type="project" value="InterPro"/>
</dbReference>
<feature type="disulfide bond" evidence="1">
    <location>
        <begin position="87"/>
        <end position="102"/>
    </location>
</feature>
<evidence type="ECO:0000313" key="6">
    <source>
        <dbReference type="Proteomes" id="UP000694421"/>
    </source>
</evidence>
<feature type="repeat" description="TNFR-Cys" evidence="1">
    <location>
        <begin position="86"/>
        <end position="128"/>
    </location>
</feature>
<evidence type="ECO:0000256" key="3">
    <source>
        <dbReference type="SAM" id="Phobius"/>
    </source>
</evidence>
<dbReference type="GO" id="GO:0009897">
    <property type="term" value="C:external side of plasma membrane"/>
    <property type="evidence" value="ECO:0007669"/>
    <property type="project" value="TreeGrafter"/>
</dbReference>
<dbReference type="PRINTS" id="PR01680">
    <property type="entry name" value="TNFACTORR6"/>
</dbReference>
<keyword evidence="3" id="KW-0812">Transmembrane</keyword>
<dbReference type="PROSITE" id="PS00652">
    <property type="entry name" value="TNFR_NGFR_1"/>
    <property type="match status" value="2"/>
</dbReference>
<dbReference type="GeneTree" id="ENSGT00950000183126"/>
<dbReference type="GO" id="GO:2000406">
    <property type="term" value="P:positive regulation of T cell migration"/>
    <property type="evidence" value="ECO:0007669"/>
    <property type="project" value="TreeGrafter"/>
</dbReference>
<dbReference type="PROSITE" id="PS50050">
    <property type="entry name" value="TNFR_NGFR_2"/>
    <property type="match status" value="2"/>
</dbReference>